<dbReference type="AlphaFoldDB" id="B0T427"/>
<dbReference type="HOGENOM" id="CLU_1934267_0_0_5"/>
<reference evidence="1" key="1">
    <citation type="submission" date="2008-01" db="EMBL/GenBank/DDBJ databases">
        <title>Complete sequence of chromosome of Caulobacter sp. K31.</title>
        <authorList>
            <consortium name="US DOE Joint Genome Institute"/>
            <person name="Copeland A."/>
            <person name="Lucas S."/>
            <person name="Lapidus A."/>
            <person name="Barry K."/>
            <person name="Glavina del Rio T."/>
            <person name="Dalin E."/>
            <person name="Tice H."/>
            <person name="Pitluck S."/>
            <person name="Bruce D."/>
            <person name="Goodwin L."/>
            <person name="Thompson L.S."/>
            <person name="Brettin T."/>
            <person name="Detter J.C."/>
            <person name="Han C."/>
            <person name="Schmutz J."/>
            <person name="Larimer F."/>
            <person name="Land M."/>
            <person name="Hauser L."/>
            <person name="Kyrpides N."/>
            <person name="Kim E."/>
            <person name="Stephens C."/>
            <person name="Richardson P."/>
        </authorList>
    </citation>
    <scope>NUCLEOTIDE SEQUENCE [LARGE SCALE GENOMIC DNA]</scope>
    <source>
        <strain evidence="1">K31</strain>
    </source>
</reference>
<dbReference type="EMBL" id="CP000927">
    <property type="protein sequence ID" value="ABZ73911.1"/>
    <property type="molecule type" value="Genomic_DNA"/>
</dbReference>
<gene>
    <name evidence="1" type="ordered locus">Caul_4791</name>
</gene>
<organism evidence="1">
    <name type="scientific">Caulobacter sp. (strain K31)</name>
    <dbReference type="NCBI Taxonomy" id="366602"/>
    <lineage>
        <taxon>Bacteria</taxon>
        <taxon>Pseudomonadati</taxon>
        <taxon>Pseudomonadota</taxon>
        <taxon>Alphaproteobacteria</taxon>
        <taxon>Caulobacterales</taxon>
        <taxon>Caulobacteraceae</taxon>
        <taxon>Caulobacter</taxon>
    </lineage>
</organism>
<dbReference type="eggNOG" id="ENOG502ZQGM">
    <property type="taxonomic scope" value="Bacteria"/>
</dbReference>
<accession>B0T427</accession>
<name>B0T427_CAUSK</name>
<dbReference type="KEGG" id="cak:Caul_4791"/>
<sequence>MRRIVDLTEGGGARGGQDVWFRMVMDDGIVETFGLDASLYDAFVGGLRRFDDEAARLRGEAARLRNVNAVRCSALDGDLVMTLETEGGPLDVRIPAGRLKPMLHQIVVAIAPAASAPSTPSVPLAVSSGA</sequence>
<protein>
    <submittedName>
        <fullName evidence="1">Uncharacterized protein</fullName>
    </submittedName>
</protein>
<evidence type="ECO:0000313" key="1">
    <source>
        <dbReference type="EMBL" id="ABZ73911.1"/>
    </source>
</evidence>
<proteinExistence type="predicted"/>